<organism evidence="1 2">
    <name type="scientific">Aedes albopictus</name>
    <name type="common">Asian tiger mosquito</name>
    <name type="synonym">Stegomyia albopicta</name>
    <dbReference type="NCBI Taxonomy" id="7160"/>
    <lineage>
        <taxon>Eukaryota</taxon>
        <taxon>Metazoa</taxon>
        <taxon>Ecdysozoa</taxon>
        <taxon>Arthropoda</taxon>
        <taxon>Hexapoda</taxon>
        <taxon>Insecta</taxon>
        <taxon>Pterygota</taxon>
        <taxon>Neoptera</taxon>
        <taxon>Endopterygota</taxon>
        <taxon>Diptera</taxon>
        <taxon>Nematocera</taxon>
        <taxon>Culicoidea</taxon>
        <taxon>Culicidae</taxon>
        <taxon>Culicinae</taxon>
        <taxon>Aedini</taxon>
        <taxon>Aedes</taxon>
        <taxon>Stegomyia</taxon>
    </lineage>
</organism>
<keyword evidence="2" id="KW-1185">Reference proteome</keyword>
<accession>A0ABM1Z2Q6</accession>
<name>A0ABM1Z2Q6_AEDAL</name>
<dbReference type="EnsemblMetazoa" id="AALFPA23_014462.R21022">
    <property type="protein sequence ID" value="AALFPA23_014462.P21022"/>
    <property type="gene ID" value="AALFPA23_014462"/>
</dbReference>
<sequence length="212" mass="23311">MKLVYDSYADSTLSPLDIINSFANARSMTGVQNTVINFDMLEYMNKATRFEYLDELRSKLEGNISFSRDGYKQVEFVSFDFPSDSAIQNAVNDGKIEAQKLLEKVGLDYEEEDFHCALSSATKSSILPLTEINVAENDGELDLELDVEESGEKSLRPTNIDNSVEGADIIFEASALLSTLGADICKISKSIGDATEQKVPKGFFKIATSSGK</sequence>
<evidence type="ECO:0000313" key="2">
    <source>
        <dbReference type="Proteomes" id="UP000069940"/>
    </source>
</evidence>
<dbReference type="RefSeq" id="XP_062708366.1">
    <property type="nucleotide sequence ID" value="XM_062852382.1"/>
</dbReference>
<dbReference type="Proteomes" id="UP000069940">
    <property type="component" value="Unassembled WGS sequence"/>
</dbReference>
<dbReference type="GeneID" id="134288236"/>
<reference evidence="1" key="2">
    <citation type="submission" date="2025-05" db="UniProtKB">
        <authorList>
            <consortium name="EnsemblMetazoa"/>
        </authorList>
    </citation>
    <scope>IDENTIFICATION</scope>
    <source>
        <strain evidence="1">Foshan</strain>
    </source>
</reference>
<protein>
    <submittedName>
        <fullName evidence="1">Uncharacterized protein</fullName>
    </submittedName>
</protein>
<evidence type="ECO:0000313" key="1">
    <source>
        <dbReference type="EnsemblMetazoa" id="AALFPA23_014462.P21022"/>
    </source>
</evidence>
<proteinExistence type="predicted"/>
<reference evidence="2" key="1">
    <citation type="journal article" date="2015" name="Proc. Natl. Acad. Sci. U.S.A.">
        <title>Genome sequence of the Asian Tiger mosquito, Aedes albopictus, reveals insights into its biology, genetics, and evolution.</title>
        <authorList>
            <person name="Chen X.G."/>
            <person name="Jiang X."/>
            <person name="Gu J."/>
            <person name="Xu M."/>
            <person name="Wu Y."/>
            <person name="Deng Y."/>
            <person name="Zhang C."/>
            <person name="Bonizzoni M."/>
            <person name="Dermauw W."/>
            <person name="Vontas J."/>
            <person name="Armbruster P."/>
            <person name="Huang X."/>
            <person name="Yang Y."/>
            <person name="Zhang H."/>
            <person name="He W."/>
            <person name="Peng H."/>
            <person name="Liu Y."/>
            <person name="Wu K."/>
            <person name="Chen J."/>
            <person name="Lirakis M."/>
            <person name="Topalis P."/>
            <person name="Van Leeuwen T."/>
            <person name="Hall A.B."/>
            <person name="Jiang X."/>
            <person name="Thorpe C."/>
            <person name="Mueller R.L."/>
            <person name="Sun C."/>
            <person name="Waterhouse R.M."/>
            <person name="Yan G."/>
            <person name="Tu Z.J."/>
            <person name="Fang X."/>
            <person name="James A.A."/>
        </authorList>
    </citation>
    <scope>NUCLEOTIDE SEQUENCE [LARGE SCALE GENOMIC DNA]</scope>
    <source>
        <strain evidence="2">Foshan</strain>
    </source>
</reference>